<accession>E6X1L8</accession>
<organism evidence="1 2">
    <name type="scientific">Nitratifractor salsuginis (strain DSM 16511 / JCM 12458 / E9I37-1)</name>
    <dbReference type="NCBI Taxonomy" id="749222"/>
    <lineage>
        <taxon>Bacteria</taxon>
        <taxon>Pseudomonadati</taxon>
        <taxon>Campylobacterota</taxon>
        <taxon>Epsilonproteobacteria</taxon>
        <taxon>Campylobacterales</taxon>
        <taxon>Sulfurovaceae</taxon>
        <taxon>Nitratifractor</taxon>
    </lineage>
</organism>
<proteinExistence type="predicted"/>
<dbReference type="KEGG" id="nsa:Nitsa_1764"/>
<keyword evidence="2" id="KW-1185">Reference proteome</keyword>
<dbReference type="Proteomes" id="UP000008633">
    <property type="component" value="Chromosome"/>
</dbReference>
<sequence>MKITQKDIARYFGLSEDTITKWKKGSVEQQRRYYAMREYYERQHRGWEIDYQSGKATHPNIVVKISEEPTAPFLICDKMVSLGFDKKDDDGVRHFYVAPLEIDKSLWKEAEKGGGKSLARLMSQLGDAFDLDKWGAAHT</sequence>
<dbReference type="AlphaFoldDB" id="E6X1L8"/>
<reference evidence="2" key="2">
    <citation type="submission" date="2011-01" db="EMBL/GenBank/DDBJ databases">
        <title>The complete genome of Nitratifractor salsuginis DSM 16511.</title>
        <authorList>
            <consortium name="US DOE Joint Genome Institute (JGI-PGF)"/>
            <person name="Lucas S."/>
            <person name="Copeland A."/>
            <person name="Lapidus A."/>
            <person name="Bruce D."/>
            <person name="Goodwin L."/>
            <person name="Pitluck S."/>
            <person name="Kyrpides N."/>
            <person name="Mavromatis K."/>
            <person name="Ivanova N."/>
            <person name="Mikhailova N."/>
            <person name="Zeytun A."/>
            <person name="Detter J.C."/>
            <person name="Tapia R."/>
            <person name="Han C."/>
            <person name="Land M."/>
            <person name="Hauser L."/>
            <person name="Markowitz V."/>
            <person name="Cheng J.-F."/>
            <person name="Hugenholtz P."/>
            <person name="Woyke T."/>
            <person name="Wu D."/>
            <person name="Tindall B."/>
            <person name="Schuetze A."/>
            <person name="Brambilla E."/>
            <person name="Klenk H.-P."/>
            <person name="Eisen J.A."/>
        </authorList>
    </citation>
    <scope>NUCLEOTIDE SEQUENCE [LARGE SCALE GENOMIC DNA]</scope>
    <source>
        <strain evidence="2">DSM 16511 / JCM 12458 / E9I37-1</strain>
    </source>
</reference>
<reference evidence="1 2" key="1">
    <citation type="journal article" date="2011" name="Stand. Genomic Sci.">
        <title>Complete genome sequence of Nitratifractor salsuginis type strain (E9I37-1).</title>
        <authorList>
            <person name="Anderson I."/>
            <person name="Sikorski J."/>
            <person name="Zeytun A."/>
            <person name="Nolan M."/>
            <person name="Lapidus A."/>
            <person name="Lucas S."/>
            <person name="Hammon N."/>
            <person name="Deshpande S."/>
            <person name="Cheng J.F."/>
            <person name="Tapia R."/>
            <person name="Han C."/>
            <person name="Goodwin L."/>
            <person name="Pitluck S."/>
            <person name="Liolios K."/>
            <person name="Pagani I."/>
            <person name="Ivanova N."/>
            <person name="Huntemann M."/>
            <person name="Mavromatis K."/>
            <person name="Ovchinikova G."/>
            <person name="Pati A."/>
            <person name="Chen A."/>
            <person name="Palaniappan K."/>
            <person name="Land M."/>
            <person name="Hauser L."/>
            <person name="Brambilla E.M."/>
            <person name="Ngatchou-Djao O.D."/>
            <person name="Rohde M."/>
            <person name="Tindall B.J."/>
            <person name="Goker M."/>
            <person name="Detter J.C."/>
            <person name="Woyke T."/>
            <person name="Bristow J."/>
            <person name="Eisen J.A."/>
            <person name="Markowitz V."/>
            <person name="Hugenholtz P."/>
            <person name="Klenk H.P."/>
            <person name="Kyrpides N.C."/>
        </authorList>
    </citation>
    <scope>NUCLEOTIDE SEQUENCE [LARGE SCALE GENOMIC DNA]</scope>
    <source>
        <strain evidence="2">DSM 16511 / JCM 12458 / E9I37-1</strain>
    </source>
</reference>
<evidence type="ECO:0000313" key="2">
    <source>
        <dbReference type="Proteomes" id="UP000008633"/>
    </source>
</evidence>
<name>E6X1L8_NITSE</name>
<protein>
    <submittedName>
        <fullName evidence="1">Uncharacterized protein</fullName>
    </submittedName>
</protein>
<dbReference type="EMBL" id="CP002452">
    <property type="protein sequence ID" value="ADV47009.1"/>
    <property type="molecule type" value="Genomic_DNA"/>
</dbReference>
<evidence type="ECO:0000313" key="1">
    <source>
        <dbReference type="EMBL" id="ADV47009.1"/>
    </source>
</evidence>
<gene>
    <name evidence="1" type="ordered locus">Nitsa_1764</name>
</gene>
<dbReference type="RefSeq" id="WP_013554694.1">
    <property type="nucleotide sequence ID" value="NC_014935.1"/>
</dbReference>
<dbReference type="HOGENOM" id="CLU_1843018_0_0_7"/>